<reference evidence="6 7" key="1">
    <citation type="submission" date="2015-08" db="EMBL/GenBank/DDBJ databases">
        <title>The complete genome sequence of Bacillus beveridgei MLTeJB.</title>
        <authorList>
            <person name="Hanson T.E."/>
            <person name="Mesa C."/>
            <person name="Basesman S.M."/>
            <person name="Oremland R.S."/>
        </authorList>
    </citation>
    <scope>NUCLEOTIDE SEQUENCE [LARGE SCALE GENOMIC DNA]</scope>
    <source>
        <strain evidence="6 7">MLTeJB</strain>
    </source>
</reference>
<name>A0A1D7QVL0_9BACI</name>
<keyword evidence="2" id="KW-0813">Transport</keyword>
<dbReference type="AlphaFoldDB" id="A0A1D7QVL0"/>
<dbReference type="InterPro" id="IPR017871">
    <property type="entry name" value="ABC_transporter-like_CS"/>
</dbReference>
<dbReference type="GO" id="GO:0016887">
    <property type="term" value="F:ATP hydrolysis activity"/>
    <property type="evidence" value="ECO:0007669"/>
    <property type="project" value="InterPro"/>
</dbReference>
<organism evidence="6 7">
    <name type="scientific">Salisediminibacterium beveridgei</name>
    <dbReference type="NCBI Taxonomy" id="632773"/>
    <lineage>
        <taxon>Bacteria</taxon>
        <taxon>Bacillati</taxon>
        <taxon>Bacillota</taxon>
        <taxon>Bacilli</taxon>
        <taxon>Bacillales</taxon>
        <taxon>Bacillaceae</taxon>
        <taxon>Salisediminibacterium</taxon>
    </lineage>
</organism>
<dbReference type="GO" id="GO:0005524">
    <property type="term" value="F:ATP binding"/>
    <property type="evidence" value="ECO:0007669"/>
    <property type="project" value="UniProtKB-KW"/>
</dbReference>
<protein>
    <submittedName>
        <fullName evidence="6">ABC transporter, ATP-binding protein</fullName>
    </submittedName>
</protein>
<dbReference type="PATRIC" id="fig|632773.3.peg.1778"/>
<dbReference type="KEGG" id="bbev:BBEV_1692"/>
<evidence type="ECO:0000256" key="4">
    <source>
        <dbReference type="ARBA" id="ARBA00022840"/>
    </source>
</evidence>
<evidence type="ECO:0000256" key="2">
    <source>
        <dbReference type="ARBA" id="ARBA00022448"/>
    </source>
</evidence>
<dbReference type="Proteomes" id="UP000094463">
    <property type="component" value="Chromosome"/>
</dbReference>
<dbReference type="InterPro" id="IPR027417">
    <property type="entry name" value="P-loop_NTPase"/>
</dbReference>
<dbReference type="PANTHER" id="PTHR43335">
    <property type="entry name" value="ABC TRANSPORTER, ATP-BINDING PROTEIN"/>
    <property type="match status" value="1"/>
</dbReference>
<evidence type="ECO:0000313" key="7">
    <source>
        <dbReference type="Proteomes" id="UP000094463"/>
    </source>
</evidence>
<dbReference type="OrthoDB" id="9804819at2"/>
<dbReference type="InterPro" id="IPR003593">
    <property type="entry name" value="AAA+_ATPase"/>
</dbReference>
<feature type="domain" description="ABC transporter" evidence="5">
    <location>
        <begin position="5"/>
        <end position="233"/>
    </location>
</feature>
<keyword evidence="4 6" id="KW-0067">ATP-binding</keyword>
<dbReference type="SUPFAM" id="SSF52540">
    <property type="entry name" value="P-loop containing nucleoside triphosphate hydrolases"/>
    <property type="match status" value="1"/>
</dbReference>
<evidence type="ECO:0000313" key="6">
    <source>
        <dbReference type="EMBL" id="AOM83053.1"/>
    </source>
</evidence>
<accession>A0A1D7QVL0</accession>
<evidence type="ECO:0000256" key="3">
    <source>
        <dbReference type="ARBA" id="ARBA00022741"/>
    </source>
</evidence>
<evidence type="ECO:0000256" key="1">
    <source>
        <dbReference type="ARBA" id="ARBA00005417"/>
    </source>
</evidence>
<comment type="similarity">
    <text evidence="1">Belongs to the ABC transporter superfamily.</text>
</comment>
<keyword evidence="7" id="KW-1185">Reference proteome</keyword>
<dbReference type="PROSITE" id="PS00211">
    <property type="entry name" value="ABC_TRANSPORTER_1"/>
    <property type="match status" value="1"/>
</dbReference>
<dbReference type="Pfam" id="PF00005">
    <property type="entry name" value="ABC_tran"/>
    <property type="match status" value="1"/>
</dbReference>
<dbReference type="RefSeq" id="WP_069365072.1">
    <property type="nucleotide sequence ID" value="NZ_CP012502.1"/>
</dbReference>
<dbReference type="EMBL" id="CP012502">
    <property type="protein sequence ID" value="AOM83053.1"/>
    <property type="molecule type" value="Genomic_DNA"/>
</dbReference>
<dbReference type="PANTHER" id="PTHR43335:SF4">
    <property type="entry name" value="ABC TRANSPORTER, ATP-BINDING PROTEIN"/>
    <property type="match status" value="1"/>
</dbReference>
<sequence>MENRIVIEQLSKSIGKTKIIKGIDLAIRPGEVYGLLGPNGAGKTTTIRMIVGLMKPTSGRVLINGYDLNQDFEKAISRVGAVVENPEMYDYLSGYDNLLHYQRMMPGVKKSRIHEVAELVGMTARLKEKTGTYSLGMRQRLGLAQALLHEPDVLILDEPTNGLDPAGIKEIRSYLRSLAHEEGISIIVSSHLLSEMEKMCDRIAVIKQGEIIAISDVKSFIQQKEDRIILRAKPIQDARKVIRAYLNIEAEKDGDELGVNCSEEQIPDLLKELIRAGVQIYEVRHAAPVTLEEQFLQVTGGESV</sequence>
<dbReference type="Gene3D" id="3.40.50.300">
    <property type="entry name" value="P-loop containing nucleotide triphosphate hydrolases"/>
    <property type="match status" value="1"/>
</dbReference>
<dbReference type="SMART" id="SM00382">
    <property type="entry name" value="AAA"/>
    <property type="match status" value="1"/>
</dbReference>
<gene>
    <name evidence="6" type="ORF">BBEV_1692</name>
</gene>
<evidence type="ECO:0000259" key="5">
    <source>
        <dbReference type="PROSITE" id="PS50893"/>
    </source>
</evidence>
<proteinExistence type="inferred from homology"/>
<keyword evidence="3" id="KW-0547">Nucleotide-binding</keyword>
<dbReference type="InterPro" id="IPR003439">
    <property type="entry name" value="ABC_transporter-like_ATP-bd"/>
</dbReference>
<dbReference type="PROSITE" id="PS50893">
    <property type="entry name" value="ABC_TRANSPORTER_2"/>
    <property type="match status" value="1"/>
</dbReference>
<dbReference type="STRING" id="632773.BBEV_1692"/>